<keyword evidence="10" id="KW-1185">Reference proteome</keyword>
<evidence type="ECO:0000256" key="4">
    <source>
        <dbReference type="ARBA" id="ARBA00022692"/>
    </source>
</evidence>
<feature type="domain" description="Major facilitator superfamily (MFS) profile" evidence="8">
    <location>
        <begin position="19"/>
        <end position="406"/>
    </location>
</feature>
<feature type="transmembrane region" description="Helical" evidence="7">
    <location>
        <begin position="115"/>
        <end position="134"/>
    </location>
</feature>
<keyword evidence="6 7" id="KW-0472">Membrane</keyword>
<protein>
    <submittedName>
        <fullName evidence="9">Putative arabinose efflux permease, MFS family</fullName>
    </submittedName>
</protein>
<reference evidence="9 10" key="1">
    <citation type="submission" date="2016-12" db="EMBL/GenBank/DDBJ databases">
        <title>Comparative genomics of Bartonella apis.</title>
        <authorList>
            <person name="Engel P."/>
        </authorList>
    </citation>
    <scope>NUCLEOTIDE SEQUENCE [LARGE SCALE GENOMIC DNA]</scope>
    <source>
        <strain evidence="9 10">PEB0149</strain>
    </source>
</reference>
<comment type="caution">
    <text evidence="9">The sequence shown here is derived from an EMBL/GenBank/DDBJ whole genome shotgun (WGS) entry which is preliminary data.</text>
</comment>
<evidence type="ECO:0000256" key="6">
    <source>
        <dbReference type="ARBA" id="ARBA00023136"/>
    </source>
</evidence>
<dbReference type="PANTHER" id="PTHR43414">
    <property type="entry name" value="MULTIDRUG RESISTANCE PROTEIN MDTG"/>
    <property type="match status" value="1"/>
</dbReference>
<dbReference type="Pfam" id="PF07690">
    <property type="entry name" value="MFS_1"/>
    <property type="match status" value="2"/>
</dbReference>
<dbReference type="EMBL" id="LXYT01000002">
    <property type="protein sequence ID" value="OLY43368.1"/>
    <property type="molecule type" value="Genomic_DNA"/>
</dbReference>
<accession>A0A1R0F8S4</accession>
<evidence type="ECO:0000256" key="1">
    <source>
        <dbReference type="ARBA" id="ARBA00004651"/>
    </source>
</evidence>
<keyword evidence="3" id="KW-1003">Cell membrane</keyword>
<feature type="transmembrane region" description="Helical" evidence="7">
    <location>
        <begin position="218"/>
        <end position="240"/>
    </location>
</feature>
<evidence type="ECO:0000256" key="2">
    <source>
        <dbReference type="ARBA" id="ARBA00022448"/>
    </source>
</evidence>
<dbReference type="GO" id="GO:0022857">
    <property type="term" value="F:transmembrane transporter activity"/>
    <property type="evidence" value="ECO:0007669"/>
    <property type="project" value="InterPro"/>
</dbReference>
<dbReference type="SUPFAM" id="SSF103473">
    <property type="entry name" value="MFS general substrate transporter"/>
    <property type="match status" value="1"/>
</dbReference>
<evidence type="ECO:0000313" key="10">
    <source>
        <dbReference type="Proteomes" id="UP000187344"/>
    </source>
</evidence>
<evidence type="ECO:0000256" key="5">
    <source>
        <dbReference type="ARBA" id="ARBA00022989"/>
    </source>
</evidence>
<dbReference type="PRINTS" id="PR01035">
    <property type="entry name" value="TCRTETA"/>
</dbReference>
<evidence type="ECO:0000256" key="7">
    <source>
        <dbReference type="SAM" id="Phobius"/>
    </source>
</evidence>
<dbReference type="Proteomes" id="UP000187344">
    <property type="component" value="Unassembled WGS sequence"/>
</dbReference>
<keyword evidence="4 7" id="KW-0812">Transmembrane</keyword>
<dbReference type="Gene3D" id="1.20.1250.20">
    <property type="entry name" value="MFS general substrate transporter like domains"/>
    <property type="match status" value="1"/>
</dbReference>
<evidence type="ECO:0000259" key="8">
    <source>
        <dbReference type="PROSITE" id="PS50850"/>
    </source>
</evidence>
<feature type="transmembrane region" description="Helical" evidence="7">
    <location>
        <begin position="352"/>
        <end position="377"/>
    </location>
</feature>
<feature type="transmembrane region" description="Helical" evidence="7">
    <location>
        <begin position="146"/>
        <end position="166"/>
    </location>
</feature>
<dbReference type="InterPro" id="IPR036259">
    <property type="entry name" value="MFS_trans_sf"/>
</dbReference>
<organism evidence="9 10">
    <name type="scientific">Bartonella apis</name>
    <dbReference type="NCBI Taxonomy" id="1686310"/>
    <lineage>
        <taxon>Bacteria</taxon>
        <taxon>Pseudomonadati</taxon>
        <taxon>Pseudomonadota</taxon>
        <taxon>Alphaproteobacteria</taxon>
        <taxon>Hyphomicrobiales</taxon>
        <taxon>Bartonellaceae</taxon>
        <taxon>Bartonella</taxon>
    </lineage>
</organism>
<gene>
    <name evidence="9" type="ORF">PEB0149_007940</name>
</gene>
<feature type="transmembrane region" description="Helical" evidence="7">
    <location>
        <begin position="61"/>
        <end position="78"/>
    </location>
</feature>
<feature type="transmembrane region" description="Helical" evidence="7">
    <location>
        <begin position="260"/>
        <end position="280"/>
    </location>
</feature>
<dbReference type="OrthoDB" id="9764259at2"/>
<dbReference type="InterPro" id="IPR001958">
    <property type="entry name" value="Tet-R_TetA/multi-R_MdtG-like"/>
</dbReference>
<name>A0A1R0F8S4_9HYPH</name>
<feature type="transmembrane region" description="Helical" evidence="7">
    <location>
        <begin position="172"/>
        <end position="197"/>
    </location>
</feature>
<feature type="transmembrane region" description="Helical" evidence="7">
    <location>
        <begin position="383"/>
        <end position="402"/>
    </location>
</feature>
<evidence type="ECO:0000256" key="3">
    <source>
        <dbReference type="ARBA" id="ARBA00022475"/>
    </source>
</evidence>
<sequence length="408" mass="43507">MGVQMVEQTEELSPHWRRNLIISAFGAFTTIVGMTVLLPFLPLFVEEIGVSDPKAISEWSGIAYAATFFSAALVAPLWGRLGDRYGRKLMLVRASFGMAISIGLMGFVTSVSQLVLLRLLTGLAGGYASGAAILAATQTPKDKTGWALGVISSGVMAGNFIGPLIGGILPDYIGIRTCFVAIGILIFITFIVTTFAISENHKVFVDRRRKKNKGMLTLSLFNRNVSAMLLTGALLTFANLSIEPIITIFVNTLSKGGASVTFWAGLVMSMTALGSALSATQLGRLADRVGHWKVLVCAMIAAIILVMPQAFVTSAWMLVVLRFLLGLALGGLIPCVTAILRHIVPDDAVGTVLGLSVSSQYVGQVLGPVCGGFIGGWFGVRPVFFVTALVIFVAVVINLKLYRHHEKA</sequence>
<keyword evidence="2" id="KW-0813">Transport</keyword>
<dbReference type="InterPro" id="IPR020846">
    <property type="entry name" value="MFS_dom"/>
</dbReference>
<proteinExistence type="predicted"/>
<dbReference type="Gene3D" id="1.20.1720.10">
    <property type="entry name" value="Multidrug resistance protein D"/>
    <property type="match status" value="1"/>
</dbReference>
<feature type="transmembrane region" description="Helical" evidence="7">
    <location>
        <begin position="292"/>
        <end position="311"/>
    </location>
</feature>
<feature type="transmembrane region" description="Helical" evidence="7">
    <location>
        <begin position="90"/>
        <end position="109"/>
    </location>
</feature>
<dbReference type="InterPro" id="IPR011701">
    <property type="entry name" value="MFS"/>
</dbReference>
<feature type="transmembrane region" description="Helical" evidence="7">
    <location>
        <begin position="20"/>
        <end position="41"/>
    </location>
</feature>
<dbReference type="PANTHER" id="PTHR43414:SF6">
    <property type="entry name" value="MULTIDRUG RESISTANCE PROTEIN MDTG"/>
    <property type="match status" value="1"/>
</dbReference>
<dbReference type="GO" id="GO:0005886">
    <property type="term" value="C:plasma membrane"/>
    <property type="evidence" value="ECO:0007669"/>
    <property type="project" value="UniProtKB-SubCell"/>
</dbReference>
<comment type="subcellular location">
    <subcellularLocation>
        <location evidence="1">Cell membrane</location>
        <topology evidence="1">Multi-pass membrane protein</topology>
    </subcellularLocation>
</comment>
<dbReference type="PROSITE" id="PS50850">
    <property type="entry name" value="MFS"/>
    <property type="match status" value="1"/>
</dbReference>
<keyword evidence="5 7" id="KW-1133">Transmembrane helix</keyword>
<dbReference type="AlphaFoldDB" id="A0A1R0F8S4"/>
<feature type="transmembrane region" description="Helical" evidence="7">
    <location>
        <begin position="317"/>
        <end position="340"/>
    </location>
</feature>
<evidence type="ECO:0000313" key="9">
    <source>
        <dbReference type="EMBL" id="OLY43368.1"/>
    </source>
</evidence>